<evidence type="ECO:0000313" key="3">
    <source>
        <dbReference type="Proteomes" id="UP001063166"/>
    </source>
</evidence>
<dbReference type="AlphaFoldDB" id="A0A9P3USJ3"/>
<dbReference type="OrthoDB" id="3228420at2759"/>
<comment type="caution">
    <text evidence="2">The sequence shown here is derived from an EMBL/GenBank/DDBJ whole genome shotgun (WGS) entry which is preliminary data.</text>
</comment>
<feature type="region of interest" description="Disordered" evidence="1">
    <location>
        <begin position="1"/>
        <end position="121"/>
    </location>
</feature>
<evidence type="ECO:0000313" key="2">
    <source>
        <dbReference type="EMBL" id="GLB43673.1"/>
    </source>
</evidence>
<protein>
    <submittedName>
        <fullName evidence="2">Uncharacterized protein</fullName>
    </submittedName>
</protein>
<reference evidence="2" key="1">
    <citation type="submission" date="2022-07" db="EMBL/GenBank/DDBJ databases">
        <title>The genome of Lyophyllum shimeji provides insight into the initial evolution of ectomycorrhizal fungal genome.</title>
        <authorList>
            <person name="Kobayashi Y."/>
            <person name="Shibata T."/>
            <person name="Hirakawa H."/>
            <person name="Shigenobu S."/>
            <person name="Nishiyama T."/>
            <person name="Yamada A."/>
            <person name="Hasebe M."/>
            <person name="Kawaguchi M."/>
        </authorList>
    </citation>
    <scope>NUCLEOTIDE SEQUENCE</scope>
    <source>
        <strain evidence="2">AT787</strain>
    </source>
</reference>
<gene>
    <name evidence="2" type="ORF">LshimejAT787_1401850</name>
</gene>
<accession>A0A9P3USJ3</accession>
<keyword evidence="3" id="KW-1185">Reference proteome</keyword>
<proteinExistence type="predicted"/>
<organism evidence="2 3">
    <name type="scientific">Lyophyllum shimeji</name>
    <name type="common">Hon-shimeji</name>
    <name type="synonym">Tricholoma shimeji</name>
    <dbReference type="NCBI Taxonomy" id="47721"/>
    <lineage>
        <taxon>Eukaryota</taxon>
        <taxon>Fungi</taxon>
        <taxon>Dikarya</taxon>
        <taxon>Basidiomycota</taxon>
        <taxon>Agaricomycotina</taxon>
        <taxon>Agaricomycetes</taxon>
        <taxon>Agaricomycetidae</taxon>
        <taxon>Agaricales</taxon>
        <taxon>Tricholomatineae</taxon>
        <taxon>Lyophyllaceae</taxon>
        <taxon>Lyophyllum</taxon>
    </lineage>
</organism>
<dbReference type="Proteomes" id="UP001063166">
    <property type="component" value="Unassembled WGS sequence"/>
</dbReference>
<feature type="compositionally biased region" description="Basic and acidic residues" evidence="1">
    <location>
        <begin position="69"/>
        <end position="107"/>
    </location>
</feature>
<dbReference type="EMBL" id="BRPK01000014">
    <property type="protein sequence ID" value="GLB43673.1"/>
    <property type="molecule type" value="Genomic_DNA"/>
</dbReference>
<evidence type="ECO:0000256" key="1">
    <source>
        <dbReference type="SAM" id="MobiDB-lite"/>
    </source>
</evidence>
<name>A0A9P3USJ3_LYOSH</name>
<sequence length="132" mass="14275">MALPDISSIHPPAVKVGGRRLSVSSKPKHRSSPEPAPVVPGTPTDYPRPVHHDPVPDNQAPVQAPSPPPHHEEEAPPKKEKKQSKYENEKYLRDLAHRKLEPTRSGKDLLAGSKAFGGAGRIAQPASRAFAL</sequence>